<dbReference type="Pfam" id="PF01501">
    <property type="entry name" value="Glyco_transf_8"/>
    <property type="match status" value="1"/>
</dbReference>
<reference evidence="13" key="1">
    <citation type="journal article" date="2019" name="Nat. Commun.">
        <title>The genome of broomcorn millet.</title>
        <authorList>
            <person name="Zou C."/>
            <person name="Miki D."/>
            <person name="Li D."/>
            <person name="Tang Q."/>
            <person name="Xiao L."/>
            <person name="Rajput S."/>
            <person name="Deng P."/>
            <person name="Jia W."/>
            <person name="Huang R."/>
            <person name="Zhang M."/>
            <person name="Sun Y."/>
            <person name="Hu J."/>
            <person name="Fu X."/>
            <person name="Schnable P.S."/>
            <person name="Li F."/>
            <person name="Zhang H."/>
            <person name="Feng B."/>
            <person name="Zhu X."/>
            <person name="Liu R."/>
            <person name="Schnable J.C."/>
            <person name="Zhu J.-K."/>
            <person name="Zhang H."/>
        </authorList>
    </citation>
    <scope>NUCLEOTIDE SEQUENCE [LARGE SCALE GENOMIC DNA]</scope>
</reference>
<dbReference type="CDD" id="cd02537">
    <property type="entry name" value="GT8_Glycogenin"/>
    <property type="match status" value="1"/>
</dbReference>
<evidence type="ECO:0000256" key="6">
    <source>
        <dbReference type="ARBA" id="ARBA00022989"/>
    </source>
</evidence>
<protein>
    <submittedName>
        <fullName evidence="12">UDP-glucuronate:xylan alpha-glucuronosyltransferase 1</fullName>
    </submittedName>
</protein>
<keyword evidence="2" id="KW-0328">Glycosyltransferase</keyword>
<accession>A0A3L6QH92</accession>
<dbReference type="EMBL" id="PQIB02000012">
    <property type="protein sequence ID" value="RLM79327.1"/>
    <property type="molecule type" value="Genomic_DNA"/>
</dbReference>
<dbReference type="SUPFAM" id="SSF53448">
    <property type="entry name" value="Nucleotide-diphospho-sugar transferases"/>
    <property type="match status" value="1"/>
</dbReference>
<dbReference type="InterPro" id="IPR029044">
    <property type="entry name" value="Nucleotide-diphossugar_trans"/>
</dbReference>
<evidence type="ECO:0000256" key="2">
    <source>
        <dbReference type="ARBA" id="ARBA00022676"/>
    </source>
</evidence>
<dbReference type="InterPro" id="IPR050587">
    <property type="entry name" value="GNT1/Glycosyltrans_8"/>
</dbReference>
<keyword evidence="7" id="KW-0472">Membrane</keyword>
<keyword evidence="8" id="KW-0464">Manganese</keyword>
<dbReference type="AlphaFoldDB" id="A0A3L6QH92"/>
<keyword evidence="5" id="KW-0479">Metal-binding</keyword>
<dbReference type="GO" id="GO:0016757">
    <property type="term" value="F:glycosyltransferase activity"/>
    <property type="evidence" value="ECO:0007669"/>
    <property type="project" value="UniProtKB-KW"/>
</dbReference>
<evidence type="ECO:0000256" key="5">
    <source>
        <dbReference type="ARBA" id="ARBA00022723"/>
    </source>
</evidence>
<name>A0A3L6QH92_PANMI</name>
<keyword evidence="4" id="KW-0812">Transmembrane</keyword>
<comment type="subcellular location">
    <subcellularLocation>
        <location evidence="1">Golgi apparatus membrane</location>
        <topology evidence="1">Single-pass type II membrane protein</topology>
    </subcellularLocation>
</comment>
<evidence type="ECO:0000313" key="12">
    <source>
        <dbReference type="EMBL" id="RLM79327.1"/>
    </source>
</evidence>
<dbReference type="Gene3D" id="3.90.550.10">
    <property type="entry name" value="Spore Coat Polysaccharide Biosynthesis Protein SpsA, Chain A"/>
    <property type="match status" value="1"/>
</dbReference>
<organism evidence="12 13">
    <name type="scientific">Panicum miliaceum</name>
    <name type="common">Proso millet</name>
    <name type="synonym">Broomcorn millet</name>
    <dbReference type="NCBI Taxonomy" id="4540"/>
    <lineage>
        <taxon>Eukaryota</taxon>
        <taxon>Viridiplantae</taxon>
        <taxon>Streptophyta</taxon>
        <taxon>Embryophyta</taxon>
        <taxon>Tracheophyta</taxon>
        <taxon>Spermatophyta</taxon>
        <taxon>Magnoliopsida</taxon>
        <taxon>Liliopsida</taxon>
        <taxon>Poales</taxon>
        <taxon>Poaceae</taxon>
        <taxon>PACMAD clade</taxon>
        <taxon>Panicoideae</taxon>
        <taxon>Panicodae</taxon>
        <taxon>Paniceae</taxon>
        <taxon>Panicinae</taxon>
        <taxon>Panicum</taxon>
        <taxon>Panicum sect. Panicum</taxon>
    </lineage>
</organism>
<keyword evidence="3" id="KW-0808">Transferase</keyword>
<evidence type="ECO:0000256" key="4">
    <source>
        <dbReference type="ARBA" id="ARBA00022692"/>
    </source>
</evidence>
<evidence type="ECO:0000256" key="3">
    <source>
        <dbReference type="ARBA" id="ARBA00022679"/>
    </source>
</evidence>
<dbReference type="GO" id="GO:0071555">
    <property type="term" value="P:cell wall organization"/>
    <property type="evidence" value="ECO:0007669"/>
    <property type="project" value="UniProtKB-KW"/>
</dbReference>
<sequence>MAGCKPAESPLAEREKERECGAGVSRNGGLKRADARAALPFAALLLRSLRIGCMCCCRAVDAAAEFISPASGLYHCPPLLLNHSPESLGLSKKDCIGRYYAKDAKYRPFSALLPEGSSGKMLYVKLVLVLLMCGSFMGLLHSPSIQPADEQHRTQSEASKASWMSHPDAPNSGYASSLKIDWSQIETAVKQVSPAEDGGAPRVALLNFDDSEVEEWRARLPHTEASTVRLDPVGSNVTWEHLYPEWIDEEELYGAPSCPDLPEPAVAEAEAYDVVAVKLPCGRAASWSKDVARLHLQLAAARVAARHGRRRAHVLAVSRCFPAPNLFKCRDEVARDGDVWLYRPDAEELDRKLALPVGSCELAMPFKALGDPYVSAAPHREAYATILHSEQLYACGALTAAQSIRMAGSGRDMVALVDETIGSRHRGALEAAGWKVRAIRRIRNPRASRDAYNEWNYSKFWLWTLTEYERVIFLDADLLVQRPMEPLFAMPEVSATGNNGTYFNSGVMVVEPCECTFRLLAGHVGDIESYNGGDQGYLNEVFSWWHRLPSHANYMKHFWEGDTAERAAARRRVLAADPPVALAVHFVGLKPWFCFRDYDCNWNVPALRQFASDEAHARWWKVHDAMPPRLRGFCLLDERQKALLRWDAARAREANASDGHWGVRIADPRRSMCAGDGEACREREIAGRRVEGDRITTSYAKLIDNF</sequence>
<gene>
    <name evidence="12" type="ORF">C2845_PM12G17220</name>
</gene>
<dbReference type="PANTHER" id="PTHR11183">
    <property type="entry name" value="GLYCOGENIN SUBFAMILY MEMBER"/>
    <property type="match status" value="1"/>
</dbReference>
<dbReference type="InterPro" id="IPR002495">
    <property type="entry name" value="Glyco_trans_8"/>
</dbReference>
<evidence type="ECO:0000256" key="8">
    <source>
        <dbReference type="ARBA" id="ARBA00023211"/>
    </source>
</evidence>
<feature type="region of interest" description="Disordered" evidence="11">
    <location>
        <begin position="1"/>
        <end position="28"/>
    </location>
</feature>
<feature type="compositionally biased region" description="Basic and acidic residues" evidence="11">
    <location>
        <begin position="11"/>
        <end position="20"/>
    </location>
</feature>
<dbReference type="GO" id="GO:0000139">
    <property type="term" value="C:Golgi membrane"/>
    <property type="evidence" value="ECO:0007669"/>
    <property type="project" value="UniProtKB-SubCell"/>
</dbReference>
<dbReference type="OrthoDB" id="2014201at2759"/>
<evidence type="ECO:0000256" key="9">
    <source>
        <dbReference type="ARBA" id="ARBA00023316"/>
    </source>
</evidence>
<dbReference type="GO" id="GO:0046872">
    <property type="term" value="F:metal ion binding"/>
    <property type="evidence" value="ECO:0007669"/>
    <property type="project" value="UniProtKB-KW"/>
</dbReference>
<evidence type="ECO:0000313" key="13">
    <source>
        <dbReference type="Proteomes" id="UP000275267"/>
    </source>
</evidence>
<evidence type="ECO:0000256" key="7">
    <source>
        <dbReference type="ARBA" id="ARBA00023136"/>
    </source>
</evidence>
<comment type="caution">
    <text evidence="12">The sequence shown here is derived from an EMBL/GenBank/DDBJ whole genome shotgun (WGS) entry which is preliminary data.</text>
</comment>
<keyword evidence="13" id="KW-1185">Reference proteome</keyword>
<comment type="similarity">
    <text evidence="10">Belongs to the glycosyltransferase 8 family. Glycogenin subfamily.</text>
</comment>
<feature type="region of interest" description="Disordered" evidence="11">
    <location>
        <begin position="147"/>
        <end position="168"/>
    </location>
</feature>
<evidence type="ECO:0000256" key="11">
    <source>
        <dbReference type="SAM" id="MobiDB-lite"/>
    </source>
</evidence>
<dbReference type="STRING" id="4540.A0A3L6QH92"/>
<keyword evidence="9" id="KW-0961">Cell wall biogenesis/degradation</keyword>
<evidence type="ECO:0000256" key="1">
    <source>
        <dbReference type="ARBA" id="ARBA00004323"/>
    </source>
</evidence>
<dbReference type="FunFam" id="3.90.550.10:FF:000018">
    <property type="entry name" value="Hexosyltransferase"/>
    <property type="match status" value="1"/>
</dbReference>
<proteinExistence type="inferred from homology"/>
<evidence type="ECO:0000256" key="10">
    <source>
        <dbReference type="ARBA" id="ARBA00038162"/>
    </source>
</evidence>
<dbReference type="Proteomes" id="UP000275267">
    <property type="component" value="Unassembled WGS sequence"/>
</dbReference>
<keyword evidence="6" id="KW-1133">Transmembrane helix</keyword>